<keyword evidence="11" id="KW-0267">Excision nuclease</keyword>
<keyword evidence="2" id="KW-0963">Cytoplasm</keyword>
<evidence type="ECO:0000256" key="17">
    <source>
        <dbReference type="ARBA" id="ARBA00042156"/>
    </source>
</evidence>
<dbReference type="GO" id="GO:0003677">
    <property type="term" value="F:DNA binding"/>
    <property type="evidence" value="ECO:0007669"/>
    <property type="project" value="UniProtKB-KW"/>
</dbReference>
<dbReference type="PROSITE" id="PS00211">
    <property type="entry name" value="ABC_TRANSPORTER_1"/>
    <property type="match status" value="1"/>
</dbReference>
<evidence type="ECO:0000256" key="12">
    <source>
        <dbReference type="ARBA" id="ARBA00023004"/>
    </source>
</evidence>
<evidence type="ECO:0000256" key="8">
    <source>
        <dbReference type="ARBA" id="ARBA00022771"/>
    </source>
</evidence>
<keyword evidence="4" id="KW-0677">Repeat</keyword>
<dbReference type="InterPro" id="IPR009056">
    <property type="entry name" value="Cyt_c-like_dom"/>
</dbReference>
<keyword evidence="9" id="KW-0862">Zinc</keyword>
<keyword evidence="7" id="KW-0228">DNA excision</keyword>
<proteinExistence type="inferred from homology"/>
<name>A0A1F7UQL5_9BACT</name>
<feature type="domain" description="ABC transporter" evidence="20">
    <location>
        <begin position="364"/>
        <end position="634"/>
    </location>
</feature>
<dbReference type="GO" id="GO:0006289">
    <property type="term" value="P:nucleotide-excision repair"/>
    <property type="evidence" value="ECO:0007669"/>
    <property type="project" value="InterPro"/>
</dbReference>
<dbReference type="GO" id="GO:0008270">
    <property type="term" value="F:zinc ion binding"/>
    <property type="evidence" value="ECO:0007669"/>
    <property type="project" value="UniProtKB-KW"/>
</dbReference>
<dbReference type="SUPFAM" id="SSF52540">
    <property type="entry name" value="P-loop containing nucleoside triphosphate hydrolases"/>
    <property type="match status" value="2"/>
</dbReference>
<dbReference type="Gene3D" id="1.20.1580.10">
    <property type="entry name" value="ABC transporter ATPase like domain"/>
    <property type="match status" value="3"/>
</dbReference>
<dbReference type="CDD" id="cd03271">
    <property type="entry name" value="ABC_UvrA_II"/>
    <property type="match status" value="1"/>
</dbReference>
<dbReference type="GO" id="GO:0009380">
    <property type="term" value="C:excinuclease repair complex"/>
    <property type="evidence" value="ECO:0007669"/>
    <property type="project" value="InterPro"/>
</dbReference>
<evidence type="ECO:0000256" key="15">
    <source>
        <dbReference type="ARBA" id="ARBA00038000"/>
    </source>
</evidence>
<feature type="region of interest" description="Disordered" evidence="19">
    <location>
        <begin position="258"/>
        <end position="286"/>
    </location>
</feature>
<dbReference type="NCBIfam" id="NF001503">
    <property type="entry name" value="PRK00349.1"/>
    <property type="match status" value="1"/>
</dbReference>
<evidence type="ECO:0000256" key="16">
    <source>
        <dbReference type="ARBA" id="ARBA00039316"/>
    </source>
</evidence>
<keyword evidence="10" id="KW-0067">ATP-binding</keyword>
<dbReference type="Gene3D" id="1.10.8.280">
    <property type="entry name" value="ABC transporter ATPase domain-like"/>
    <property type="match status" value="1"/>
</dbReference>
<keyword evidence="5" id="KW-0547">Nucleotide-binding</keyword>
<dbReference type="InterPro" id="IPR017871">
    <property type="entry name" value="ABC_transporter-like_CS"/>
</dbReference>
<evidence type="ECO:0000313" key="22">
    <source>
        <dbReference type="EMBL" id="OGL79967.1"/>
    </source>
</evidence>
<dbReference type="PROSITE" id="PS50893">
    <property type="entry name" value="ABC_TRANSPORTER_2"/>
    <property type="match status" value="2"/>
</dbReference>
<dbReference type="Gene3D" id="3.30.190.20">
    <property type="match status" value="1"/>
</dbReference>
<comment type="similarity">
    <text evidence="15">Belongs to the ABC transporter superfamily. UvrA family.</text>
</comment>
<keyword evidence="3 18" id="KW-0479">Metal-binding</keyword>
<keyword evidence="14" id="KW-0234">DNA repair</keyword>
<evidence type="ECO:0000256" key="5">
    <source>
        <dbReference type="ARBA" id="ARBA00022741"/>
    </source>
</evidence>
<sequence length="986" mass="107335">MQDKLIIKGARANNLKDITVEIPKNKLVVITGLSGSGKSSLAFDTIFAEGQRRYVESLSSYARQFLELQDKPDVDEIRGLAPTIAIDQRGISENPRSTVGTLTEIADYLRLLFARVGHPKCITCGQKLSRASTEDIVRRLKEEISKTQIRIFAPIVRYDRSAAPRVPLSGAQGPALQESNDLIKRLTRAGFTEVRLNGELTQLKALEETSLPVSAFTLDAAIGTYGPKELKEDPEHVRMQILTALELGDGMIAAERMIPSPQSSPTKGEEGKVNPSPASGRGPQSADVALQGEGQFFLSKDLTCPQCGKTYPPIEPRNFSFNSPHGACGQCHGLGIQSTVVPELVIPNPRLSLAQGAIKPWTRIGANQSARLELLGAVAAAHKFSLDTPVGELSKKTREMILYGTGDKTYEVKETALKFTGVIPELQARFRDTDSEYIRKEIETYMRQNICPVCKGSRLRPEALAVTVAGKNIAQISACSVDDAIKFFNKFSIGLSETEAAIAAPIIKEILTRLHNLQNAGIGYLTLDRAAPALSGGEGQRVRLAVQLSTPLSGVIYILDEPTVGLHERDTVMLLHLLKKLLAHGNTVLVVEHDAQIMHSADWIIDMGPGAGLQGGEIIAEGTIAAIIKNKKSITGAYLSKRKTILLPKKLRKGNGKALTIKGAAAFNLKNVDIRIPLGLFVCVSGVSGSGKSTLILDILAKKIAHVLHGANDLPLVHEEINGIQYIDKVITVDQTPIGRTPRSNPATYTGIFSIIRDLYTEIPEAKLKGFDAGKFSFNVKGGRCETCAGEGYIKIPMQFMSETFVVCSECHGKRYRGEALEIHFKNKNIADILDMSASEAKEFFKDVPLLYDKLQVLGDVGLGYIRLGQPAPTLSGGEAQRVKLATELSRRATGKTLYILDEPTTGLHFEDIQHLLVVLQRLVDKGNTILVIEHNLEVIKSADWVIDMGPEGGNKGGFIIAQGTPKDICKVKRSYTGQYLKKLLK</sequence>
<evidence type="ECO:0000256" key="4">
    <source>
        <dbReference type="ARBA" id="ARBA00022737"/>
    </source>
</evidence>
<protein>
    <recommendedName>
        <fullName evidence="16">UvrABC system protein A</fullName>
    </recommendedName>
    <alternativeName>
        <fullName evidence="17">Excinuclease ABC subunit A</fullName>
    </alternativeName>
</protein>
<evidence type="ECO:0000256" key="14">
    <source>
        <dbReference type="ARBA" id="ARBA00023204"/>
    </source>
</evidence>
<dbReference type="InterPro" id="IPR041552">
    <property type="entry name" value="UvrA_DNA-bd"/>
</dbReference>
<feature type="domain" description="ABC transporter" evidence="20">
    <location>
        <begin position="651"/>
        <end position="982"/>
    </location>
</feature>
<dbReference type="GO" id="GO:0005737">
    <property type="term" value="C:cytoplasm"/>
    <property type="evidence" value="ECO:0007669"/>
    <property type="project" value="UniProtKB-SubCell"/>
</dbReference>
<dbReference type="PROSITE" id="PS51007">
    <property type="entry name" value="CYTC"/>
    <property type="match status" value="1"/>
</dbReference>
<dbReference type="PANTHER" id="PTHR43152">
    <property type="entry name" value="UVRABC SYSTEM PROTEIN A"/>
    <property type="match status" value="1"/>
</dbReference>
<feature type="domain" description="Cytochrome c" evidence="21">
    <location>
        <begin position="287"/>
        <end position="446"/>
    </location>
</feature>
<evidence type="ECO:0000256" key="9">
    <source>
        <dbReference type="ARBA" id="ARBA00022833"/>
    </source>
</evidence>
<dbReference type="EMBL" id="MGEJ01000019">
    <property type="protein sequence ID" value="OGL79967.1"/>
    <property type="molecule type" value="Genomic_DNA"/>
</dbReference>
<dbReference type="Proteomes" id="UP000176897">
    <property type="component" value="Unassembled WGS sequence"/>
</dbReference>
<evidence type="ECO:0000256" key="18">
    <source>
        <dbReference type="PROSITE-ProRule" id="PRU00433"/>
    </source>
</evidence>
<evidence type="ECO:0000256" key="19">
    <source>
        <dbReference type="SAM" id="MobiDB-lite"/>
    </source>
</evidence>
<organism evidence="22 23">
    <name type="scientific">Candidatus Uhrbacteria bacterium RIFCSPLOWO2_01_FULL_47_24</name>
    <dbReference type="NCBI Taxonomy" id="1802401"/>
    <lineage>
        <taxon>Bacteria</taxon>
        <taxon>Candidatus Uhriibacteriota</taxon>
    </lineage>
</organism>
<gene>
    <name evidence="22" type="ORF">A3B21_00985</name>
</gene>
<dbReference type="InterPro" id="IPR004602">
    <property type="entry name" value="UvrA"/>
</dbReference>
<dbReference type="Gene3D" id="3.40.50.300">
    <property type="entry name" value="P-loop containing nucleotide triphosphate hydrolases"/>
    <property type="match status" value="3"/>
</dbReference>
<dbReference type="Pfam" id="PF17755">
    <property type="entry name" value="UvrA_DNA-bind"/>
    <property type="match status" value="1"/>
</dbReference>
<keyword evidence="12 18" id="KW-0408">Iron</keyword>
<evidence type="ECO:0000256" key="10">
    <source>
        <dbReference type="ARBA" id="ARBA00022840"/>
    </source>
</evidence>
<evidence type="ECO:0000259" key="21">
    <source>
        <dbReference type="PROSITE" id="PS51007"/>
    </source>
</evidence>
<evidence type="ECO:0000256" key="7">
    <source>
        <dbReference type="ARBA" id="ARBA00022769"/>
    </source>
</evidence>
<dbReference type="GO" id="GO:0020037">
    <property type="term" value="F:heme binding"/>
    <property type="evidence" value="ECO:0007669"/>
    <property type="project" value="InterPro"/>
</dbReference>
<comment type="caution">
    <text evidence="22">The sequence shown here is derived from an EMBL/GenBank/DDBJ whole genome shotgun (WGS) entry which is preliminary data.</text>
</comment>
<evidence type="ECO:0000259" key="20">
    <source>
        <dbReference type="PROSITE" id="PS50893"/>
    </source>
</evidence>
<evidence type="ECO:0000256" key="2">
    <source>
        <dbReference type="ARBA" id="ARBA00022490"/>
    </source>
</evidence>
<reference evidence="22 23" key="1">
    <citation type="journal article" date="2016" name="Nat. Commun.">
        <title>Thousands of microbial genomes shed light on interconnected biogeochemical processes in an aquifer system.</title>
        <authorList>
            <person name="Anantharaman K."/>
            <person name="Brown C.T."/>
            <person name="Hug L.A."/>
            <person name="Sharon I."/>
            <person name="Castelle C.J."/>
            <person name="Probst A.J."/>
            <person name="Thomas B.C."/>
            <person name="Singh A."/>
            <person name="Wilkins M.J."/>
            <person name="Karaoz U."/>
            <person name="Brodie E.L."/>
            <person name="Williams K.H."/>
            <person name="Hubbard S.S."/>
            <person name="Banfield J.F."/>
        </authorList>
    </citation>
    <scope>NUCLEOTIDE SEQUENCE [LARGE SCALE GENOMIC DNA]</scope>
</reference>
<comment type="subcellular location">
    <subcellularLocation>
        <location evidence="1">Cytoplasm</location>
    </subcellularLocation>
</comment>
<dbReference type="InterPro" id="IPR003439">
    <property type="entry name" value="ABC_transporter-like_ATP-bd"/>
</dbReference>
<dbReference type="NCBIfam" id="TIGR00630">
    <property type="entry name" value="uvra"/>
    <property type="match status" value="1"/>
</dbReference>
<dbReference type="PANTHER" id="PTHR43152:SF3">
    <property type="entry name" value="UVRABC SYSTEM PROTEIN A"/>
    <property type="match status" value="1"/>
</dbReference>
<keyword evidence="18" id="KW-0349">Heme</keyword>
<dbReference type="STRING" id="1802401.A3B21_00985"/>
<keyword evidence="8" id="KW-0863">Zinc-finger</keyword>
<keyword evidence="13" id="KW-0238">DNA-binding</keyword>
<dbReference type="GO" id="GO:0016887">
    <property type="term" value="F:ATP hydrolysis activity"/>
    <property type="evidence" value="ECO:0007669"/>
    <property type="project" value="InterPro"/>
</dbReference>
<dbReference type="GO" id="GO:0004518">
    <property type="term" value="F:nuclease activity"/>
    <property type="evidence" value="ECO:0007669"/>
    <property type="project" value="UniProtKB-KW"/>
</dbReference>
<evidence type="ECO:0000256" key="1">
    <source>
        <dbReference type="ARBA" id="ARBA00004496"/>
    </source>
</evidence>
<evidence type="ECO:0000256" key="6">
    <source>
        <dbReference type="ARBA" id="ARBA00022763"/>
    </source>
</evidence>
<dbReference type="AlphaFoldDB" id="A0A1F7UQL5"/>
<evidence type="ECO:0000256" key="13">
    <source>
        <dbReference type="ARBA" id="ARBA00023125"/>
    </source>
</evidence>
<dbReference type="GO" id="GO:0009055">
    <property type="term" value="F:electron transfer activity"/>
    <property type="evidence" value="ECO:0007669"/>
    <property type="project" value="InterPro"/>
</dbReference>
<dbReference type="InterPro" id="IPR027417">
    <property type="entry name" value="P-loop_NTPase"/>
</dbReference>
<evidence type="ECO:0000313" key="23">
    <source>
        <dbReference type="Proteomes" id="UP000176897"/>
    </source>
</evidence>
<evidence type="ECO:0000256" key="3">
    <source>
        <dbReference type="ARBA" id="ARBA00022723"/>
    </source>
</evidence>
<evidence type="ECO:0000256" key="11">
    <source>
        <dbReference type="ARBA" id="ARBA00022881"/>
    </source>
</evidence>
<accession>A0A1F7UQL5</accession>
<dbReference type="GO" id="GO:0005524">
    <property type="term" value="F:ATP binding"/>
    <property type="evidence" value="ECO:0007669"/>
    <property type="project" value="UniProtKB-KW"/>
</dbReference>
<keyword evidence="6" id="KW-0227">DNA damage</keyword>